<evidence type="ECO:0000313" key="2">
    <source>
        <dbReference type="EMBL" id="KEP68839.1"/>
    </source>
</evidence>
<evidence type="ECO:0000313" key="3">
    <source>
        <dbReference type="Proteomes" id="UP000027725"/>
    </source>
</evidence>
<dbReference type="STRING" id="1185766.SAMN05216224_10645"/>
<proteinExistence type="predicted"/>
<keyword evidence="3" id="KW-1185">Reference proteome</keyword>
<feature type="compositionally biased region" description="Basic residues" evidence="1">
    <location>
        <begin position="1"/>
        <end position="15"/>
    </location>
</feature>
<protein>
    <submittedName>
        <fullName evidence="2">Uncharacterized protein</fullName>
    </submittedName>
</protein>
<dbReference type="EMBL" id="JHEH01000023">
    <property type="protein sequence ID" value="KEP68839.1"/>
    <property type="molecule type" value="Genomic_DNA"/>
</dbReference>
<comment type="caution">
    <text evidence="2">The sequence shown here is derived from an EMBL/GenBank/DDBJ whole genome shotgun (WGS) entry which is preliminary data.</text>
</comment>
<dbReference type="Proteomes" id="UP000027725">
    <property type="component" value="Unassembled WGS sequence"/>
</dbReference>
<feature type="region of interest" description="Disordered" evidence="1">
    <location>
        <begin position="1"/>
        <end position="34"/>
    </location>
</feature>
<name>A0A074TAX7_9RHOB</name>
<accession>A0A074TAX7</accession>
<organism evidence="2 3">
    <name type="scientific">Thioclava dalianensis</name>
    <dbReference type="NCBI Taxonomy" id="1185766"/>
    <lineage>
        <taxon>Bacteria</taxon>
        <taxon>Pseudomonadati</taxon>
        <taxon>Pseudomonadota</taxon>
        <taxon>Alphaproteobacteria</taxon>
        <taxon>Rhodobacterales</taxon>
        <taxon>Paracoccaceae</taxon>
        <taxon>Thioclava</taxon>
    </lineage>
</organism>
<reference evidence="2 3" key="1">
    <citation type="submission" date="2014-03" db="EMBL/GenBank/DDBJ databases">
        <title>The draft genome sequence of Thioclava dalianensis DLFJ1-1.</title>
        <authorList>
            <person name="Lai Q."/>
            <person name="Shao Z."/>
        </authorList>
    </citation>
    <scope>NUCLEOTIDE SEQUENCE [LARGE SCALE GENOMIC DNA]</scope>
    <source>
        <strain evidence="2 3">DLFJ1-1</strain>
    </source>
</reference>
<sequence length="76" mass="8576">MPRKNARPAAKKAAKRRSENAAKKHKQRRHIPPQTMAMHGAAIAAMSTFAARNLAMRRDPEINIIINDDPQDLYES</sequence>
<dbReference type="AlphaFoldDB" id="A0A074TAX7"/>
<dbReference type="RefSeq" id="WP_038068000.1">
    <property type="nucleotide sequence ID" value="NZ_FOVB01000006.1"/>
</dbReference>
<evidence type="ECO:0000256" key="1">
    <source>
        <dbReference type="SAM" id="MobiDB-lite"/>
    </source>
</evidence>
<gene>
    <name evidence="2" type="ORF">DL1_08720</name>
</gene>